<sequence length="314" mass="36337">MNIGKLEAVPVRDLWAHEQYDFSSWLAKEENLSILGEDLGIAFTGIETEQFVGSYRCDIVAKDDNNEGKIVIIENQLESSNHDHLGKIITYASGLDASKIIWIVTNARSEHKSAIEWLNNNTENDINFFLIELKAYRIGDSLPAPKFEIVQMPNDFIKNGNMKSRNKTLNRSQAARYDFWSRFIEYSSTQSLILKNRKANTKDRMSISLGVSNVRMEIKLTDKAHCIRIALCIRDNKNLYQLLEKFKDDIEKDVMYPLIWKNIDSLKQSEVILEIPGLNFDDDSNYDDLMHDTLENIVRLKDIYIKYLKKIGNM</sequence>
<dbReference type="Proteomes" id="UP000234197">
    <property type="component" value="Unassembled WGS sequence"/>
</dbReference>
<dbReference type="RefSeq" id="WP_008601297.1">
    <property type="nucleotide sequence ID" value="NZ_AP031417.1"/>
</dbReference>
<evidence type="ECO:0000259" key="1">
    <source>
        <dbReference type="Pfam" id="PF14088"/>
    </source>
</evidence>
<protein>
    <submittedName>
        <fullName evidence="2">DUF4268 domain-containing protein</fullName>
    </submittedName>
</protein>
<dbReference type="InterPro" id="IPR011856">
    <property type="entry name" value="tRNA_endonuc-like_dom_sf"/>
</dbReference>
<organism evidence="2 3">
    <name type="scientific">Veillonella parvula</name>
    <name type="common">Staphylococcus parvulus</name>
    <dbReference type="NCBI Taxonomy" id="29466"/>
    <lineage>
        <taxon>Bacteria</taxon>
        <taxon>Bacillati</taxon>
        <taxon>Bacillota</taxon>
        <taxon>Negativicutes</taxon>
        <taxon>Veillonellales</taxon>
        <taxon>Veillonellaceae</taxon>
        <taxon>Veillonella</taxon>
    </lineage>
</organism>
<evidence type="ECO:0000313" key="2">
    <source>
        <dbReference type="EMBL" id="MEO9177601.1"/>
    </source>
</evidence>
<proteinExistence type="predicted"/>
<dbReference type="Pfam" id="PF14088">
    <property type="entry name" value="DUF4268"/>
    <property type="match status" value="1"/>
</dbReference>
<dbReference type="Gene3D" id="3.40.1350.10">
    <property type="match status" value="1"/>
</dbReference>
<reference evidence="3" key="1">
    <citation type="submission" date="2017-12" db="EMBL/GenBank/DDBJ databases">
        <title>Phylogenetic diversity of female urinary microbiome.</title>
        <authorList>
            <person name="Thomas-White K."/>
            <person name="Wolfe A.J."/>
        </authorList>
    </citation>
    <scope>NUCLEOTIDE SEQUENCE [LARGE SCALE GENOMIC DNA]</scope>
    <source>
        <strain evidence="3">UMB0138</strain>
    </source>
</reference>
<feature type="domain" description="DUF4268" evidence="1">
    <location>
        <begin position="176"/>
        <end position="307"/>
    </location>
</feature>
<dbReference type="InterPro" id="IPR025364">
    <property type="entry name" value="DUF4268"/>
</dbReference>
<evidence type="ECO:0000313" key="3">
    <source>
        <dbReference type="Proteomes" id="UP000234197"/>
    </source>
</evidence>
<accession>A0ABV0I8B9</accession>
<name>A0ABV0I8B9_VEIPA</name>
<reference evidence="2 3" key="2">
    <citation type="submission" date="2024-04" db="EMBL/GenBank/DDBJ databases">
        <title>Na.</title>
        <authorList>
            <person name="Choi B."/>
        </authorList>
    </citation>
    <scope>NUCLEOTIDE SEQUENCE [LARGE SCALE GENOMIC DNA]</scope>
    <source>
        <strain evidence="2 3">UMB0138</strain>
    </source>
</reference>
<keyword evidence="3" id="KW-1185">Reference proteome</keyword>
<dbReference type="EMBL" id="PKMC02000004">
    <property type="protein sequence ID" value="MEO9177601.1"/>
    <property type="molecule type" value="Genomic_DNA"/>
</dbReference>
<gene>
    <name evidence="2" type="ORF">CYJ21_001385</name>
</gene>
<comment type="caution">
    <text evidence="2">The sequence shown here is derived from an EMBL/GenBank/DDBJ whole genome shotgun (WGS) entry which is preliminary data.</text>
</comment>